<dbReference type="Proteomes" id="UP000006055">
    <property type="component" value="Chromosome"/>
</dbReference>
<dbReference type="KEGG" id="dti:Desti_0307"/>
<name>I4C0F6_DESTA</name>
<evidence type="ECO:0000313" key="5">
    <source>
        <dbReference type="Proteomes" id="UP000006055"/>
    </source>
</evidence>
<reference evidence="5" key="1">
    <citation type="submission" date="2012-06" db="EMBL/GenBank/DDBJ databases">
        <title>Complete sequence of chromosome of Desulfomonile tiedjei DSM 6799.</title>
        <authorList>
            <person name="Lucas S."/>
            <person name="Copeland A."/>
            <person name="Lapidus A."/>
            <person name="Glavina del Rio T."/>
            <person name="Dalin E."/>
            <person name="Tice H."/>
            <person name="Bruce D."/>
            <person name="Goodwin L."/>
            <person name="Pitluck S."/>
            <person name="Peters L."/>
            <person name="Ovchinnikova G."/>
            <person name="Zeytun A."/>
            <person name="Lu M."/>
            <person name="Kyrpides N."/>
            <person name="Mavromatis K."/>
            <person name="Ivanova N."/>
            <person name="Brettin T."/>
            <person name="Detter J.C."/>
            <person name="Han C."/>
            <person name="Larimer F."/>
            <person name="Land M."/>
            <person name="Hauser L."/>
            <person name="Markowitz V."/>
            <person name="Cheng J.-F."/>
            <person name="Hugenholtz P."/>
            <person name="Woyke T."/>
            <person name="Wu D."/>
            <person name="Spring S."/>
            <person name="Schroeder M."/>
            <person name="Brambilla E."/>
            <person name="Klenk H.-P."/>
            <person name="Eisen J.A."/>
        </authorList>
    </citation>
    <scope>NUCLEOTIDE SEQUENCE [LARGE SCALE GENOMIC DNA]</scope>
    <source>
        <strain evidence="5">ATCC 49306 / DSM 6799 / DCB-1</strain>
    </source>
</reference>
<dbReference type="PANTHER" id="PTHR43278:SF2">
    <property type="entry name" value="IRON-SULFUR FLAVOPROTEIN"/>
    <property type="match status" value="1"/>
</dbReference>
<proteinExistence type="predicted"/>
<dbReference type="Pfam" id="PF03358">
    <property type="entry name" value="FMN_red"/>
    <property type="match status" value="1"/>
</dbReference>
<dbReference type="PANTHER" id="PTHR43278">
    <property type="entry name" value="NAD(P)H-DEPENDENT FMN-CONTAINING OXIDOREDUCTASE YWQN-RELATED"/>
    <property type="match status" value="1"/>
</dbReference>
<dbReference type="OrthoDB" id="6398207at2"/>
<keyword evidence="5" id="KW-1185">Reference proteome</keyword>
<dbReference type="AlphaFoldDB" id="I4C0F6"/>
<keyword evidence="1" id="KW-0285">Flavoprotein</keyword>
<dbReference type="InterPro" id="IPR051796">
    <property type="entry name" value="ISF_SsuE-like"/>
</dbReference>
<protein>
    <submittedName>
        <fullName evidence="4">NADPH-dependent FMN reductase</fullName>
    </submittedName>
</protein>
<dbReference type="RefSeq" id="WP_014808206.1">
    <property type="nucleotide sequence ID" value="NC_018025.1"/>
</dbReference>
<evidence type="ECO:0000256" key="2">
    <source>
        <dbReference type="ARBA" id="ARBA00022643"/>
    </source>
</evidence>
<accession>I4C0F6</accession>
<organism evidence="4 5">
    <name type="scientific">Desulfomonile tiedjei (strain ATCC 49306 / DSM 6799 / DCB-1)</name>
    <dbReference type="NCBI Taxonomy" id="706587"/>
    <lineage>
        <taxon>Bacteria</taxon>
        <taxon>Pseudomonadati</taxon>
        <taxon>Thermodesulfobacteriota</taxon>
        <taxon>Desulfomonilia</taxon>
        <taxon>Desulfomonilales</taxon>
        <taxon>Desulfomonilaceae</taxon>
        <taxon>Desulfomonile</taxon>
    </lineage>
</organism>
<dbReference type="HOGENOM" id="CLU_050993_4_0_7"/>
<dbReference type="InterPro" id="IPR029039">
    <property type="entry name" value="Flavoprotein-like_sf"/>
</dbReference>
<gene>
    <name evidence="4" type="ordered locus">Desti_0307</name>
</gene>
<dbReference type="InterPro" id="IPR005025">
    <property type="entry name" value="FMN_Rdtase-like_dom"/>
</dbReference>
<dbReference type="eggNOG" id="COG0655">
    <property type="taxonomic scope" value="Bacteria"/>
</dbReference>
<sequence>MNIIVINAAPRMEAGNTQAVLNPFLVGARQEGAKLDIVLLGKKKINQCLGCFTCYASTPGECVHDDDMPAIVAKISAADIMILATPVYLDGMTSLAKSFVDRLVIFLDPHFEQTENGLRHPLRMAFPKKLFLVSVCGYPGLSNFDPLVLHTQRIAKNLHSQFAGALLRPAVFSILLGKKYPDRVKNVMDAIRIAGAELVRNGGVSEQTLATVSGDICTVEELMKTANSYWDKELASQPRLW</sequence>
<dbReference type="Gene3D" id="3.40.50.360">
    <property type="match status" value="1"/>
</dbReference>
<evidence type="ECO:0000259" key="3">
    <source>
        <dbReference type="Pfam" id="PF03358"/>
    </source>
</evidence>
<evidence type="ECO:0000313" key="4">
    <source>
        <dbReference type="EMBL" id="AFM23047.1"/>
    </source>
</evidence>
<dbReference type="EMBL" id="CP003360">
    <property type="protein sequence ID" value="AFM23047.1"/>
    <property type="molecule type" value="Genomic_DNA"/>
</dbReference>
<feature type="domain" description="NADPH-dependent FMN reductase-like" evidence="3">
    <location>
        <begin position="1"/>
        <end position="105"/>
    </location>
</feature>
<evidence type="ECO:0000256" key="1">
    <source>
        <dbReference type="ARBA" id="ARBA00022630"/>
    </source>
</evidence>
<keyword evidence="2" id="KW-0288">FMN</keyword>
<dbReference type="STRING" id="706587.Desti_0307"/>
<dbReference type="SUPFAM" id="SSF52218">
    <property type="entry name" value="Flavoproteins"/>
    <property type="match status" value="1"/>
</dbReference>
<dbReference type="GO" id="GO:0016491">
    <property type="term" value="F:oxidoreductase activity"/>
    <property type="evidence" value="ECO:0007669"/>
    <property type="project" value="InterPro"/>
</dbReference>